<dbReference type="eggNOG" id="COG0515">
    <property type="taxonomic scope" value="Bacteria"/>
</dbReference>
<sequence>MTKFKGKNFEIGGKLYKFIERIRDGGNSRVWSAESGNEKFAIKILNEGKKKERFKKEIEFCENNKHDNLIPIYDHGEIDNALCYVMPLYENNLADLVKNGISIEDGFDYIFQICSALEFLHCKDVIHRDLKPENILAKKGRLVLADLGIAHFENSSLTNKNDLLANRGYAAPEQKIKGLSKEITSAVDIFSLGMIINEIFTGKKPGGSNFTLISDIYPWLMDIDKLVENCMKQNPNERPTIKEISLEIKLQFNGLKEEKKSIEENLEYDFKELGIANICNNEIKDKIIEQAMNDILTAKHFFKNKIAQDLEKYNHNYHCNIHYKLDTRLRSTYMEYLLKEQCKRKFLHESNVYGKGDTYEPLNLNDNAEDKELYEKLSSFLYQNSIHNGEILKLFSSCCNYHCNEIIRDLDKIQKEVADLDDAPILYIVKKIMNIKDDNDDIHLENGISANWEESISCYDSKNTYMELYSEDYQKDEVETILRKFNEEYNPIVTRKDKVFVVRFADEKSYNVFKNYALELSKPYYIFEGDVLDLIRIEKEYEGIIELKPWGLFDVKNVLAKILGFRKDY</sequence>
<dbReference type="AlphaFoldDB" id="E6MJG5"/>
<dbReference type="GO" id="GO:0005524">
    <property type="term" value="F:ATP binding"/>
    <property type="evidence" value="ECO:0007669"/>
    <property type="project" value="InterPro"/>
</dbReference>
<organism evidence="2 3">
    <name type="scientific">Pseudoramibacter alactolyticus ATCC 23263</name>
    <dbReference type="NCBI Taxonomy" id="887929"/>
    <lineage>
        <taxon>Bacteria</taxon>
        <taxon>Bacillati</taxon>
        <taxon>Bacillota</taxon>
        <taxon>Clostridia</taxon>
        <taxon>Eubacteriales</taxon>
        <taxon>Eubacteriaceae</taxon>
        <taxon>Pseudoramibacter</taxon>
    </lineage>
</organism>
<comment type="caution">
    <text evidence="2">The sequence shown here is derived from an EMBL/GenBank/DDBJ whole genome shotgun (WGS) entry which is preliminary data.</text>
</comment>
<dbReference type="PANTHER" id="PTHR44167:SF24">
    <property type="entry name" value="SERINE_THREONINE-PROTEIN KINASE CHK2"/>
    <property type="match status" value="1"/>
</dbReference>
<dbReference type="Gene3D" id="1.10.510.10">
    <property type="entry name" value="Transferase(Phosphotransferase) domain 1"/>
    <property type="match status" value="1"/>
</dbReference>
<evidence type="ECO:0000313" key="3">
    <source>
        <dbReference type="Proteomes" id="UP000004754"/>
    </source>
</evidence>
<gene>
    <name evidence="2" type="ORF">HMP0721_2150</name>
</gene>
<dbReference type="RefSeq" id="WP_006599572.1">
    <property type="nucleotide sequence ID" value="NZ_GL622359.1"/>
</dbReference>
<dbReference type="Proteomes" id="UP000004754">
    <property type="component" value="Unassembled WGS sequence"/>
</dbReference>
<protein>
    <submittedName>
        <fullName evidence="2">Kinase domain protein</fullName>
    </submittedName>
</protein>
<dbReference type="InterPro" id="IPR011009">
    <property type="entry name" value="Kinase-like_dom_sf"/>
</dbReference>
<dbReference type="PANTHER" id="PTHR44167">
    <property type="entry name" value="OVARIAN-SPECIFIC SERINE/THREONINE-PROTEIN KINASE LOK-RELATED"/>
    <property type="match status" value="1"/>
</dbReference>
<dbReference type="HOGENOM" id="CLU_455540_0_0_9"/>
<dbReference type="OrthoDB" id="9788659at2"/>
<evidence type="ECO:0000259" key="1">
    <source>
        <dbReference type="PROSITE" id="PS50011"/>
    </source>
</evidence>
<keyword evidence="2" id="KW-0418">Kinase</keyword>
<keyword evidence="2" id="KW-0808">Transferase</keyword>
<proteinExistence type="predicted"/>
<accession>E6MJG5</accession>
<dbReference type="Pfam" id="PF00069">
    <property type="entry name" value="Pkinase"/>
    <property type="match status" value="1"/>
</dbReference>
<reference evidence="2 3" key="1">
    <citation type="submission" date="2010-12" db="EMBL/GenBank/DDBJ databases">
        <authorList>
            <person name="Muzny D."/>
            <person name="Qin X."/>
            <person name="Deng J."/>
            <person name="Jiang H."/>
            <person name="Liu Y."/>
            <person name="Qu J."/>
            <person name="Song X.-Z."/>
            <person name="Zhang L."/>
            <person name="Thornton R."/>
            <person name="Coyle M."/>
            <person name="Francisco L."/>
            <person name="Jackson L."/>
            <person name="Javaid M."/>
            <person name="Korchina V."/>
            <person name="Kovar C."/>
            <person name="Mata R."/>
            <person name="Mathew T."/>
            <person name="Ngo R."/>
            <person name="Nguyen L."/>
            <person name="Nguyen N."/>
            <person name="Okwuonu G."/>
            <person name="Ongeri F."/>
            <person name="Pham C."/>
            <person name="Simmons D."/>
            <person name="Wilczek-Boney K."/>
            <person name="Hale W."/>
            <person name="Jakkamsetti A."/>
            <person name="Pham P."/>
            <person name="Ruth R."/>
            <person name="San Lucas F."/>
            <person name="Warren J."/>
            <person name="Zhang J."/>
            <person name="Zhao Z."/>
            <person name="Zhou C."/>
            <person name="Zhu D."/>
            <person name="Lee S."/>
            <person name="Bess C."/>
            <person name="Blankenburg K."/>
            <person name="Forbes L."/>
            <person name="Fu Q."/>
            <person name="Gubbala S."/>
            <person name="Hirani K."/>
            <person name="Jayaseelan J.C."/>
            <person name="Lara F."/>
            <person name="Munidasa M."/>
            <person name="Palculict T."/>
            <person name="Patil S."/>
            <person name="Pu L.-L."/>
            <person name="Saada N."/>
            <person name="Tang L."/>
            <person name="Weissenberger G."/>
            <person name="Zhu Y."/>
            <person name="Hemphill L."/>
            <person name="Shang Y."/>
            <person name="Youmans B."/>
            <person name="Ayvaz T."/>
            <person name="Ross M."/>
            <person name="Santibanez J."/>
            <person name="Aqrawi P."/>
            <person name="Gross S."/>
            <person name="Joshi V."/>
            <person name="Fowler G."/>
            <person name="Nazareth L."/>
            <person name="Reid J."/>
            <person name="Worley K."/>
            <person name="Petrosino J."/>
            <person name="Highlander S."/>
            <person name="Gibbs R."/>
        </authorList>
    </citation>
    <scope>NUCLEOTIDE SEQUENCE [LARGE SCALE GENOMIC DNA]</scope>
    <source>
        <strain evidence="2 3">ATCC 23263</strain>
    </source>
</reference>
<feature type="domain" description="Protein kinase" evidence="1">
    <location>
        <begin position="16"/>
        <end position="253"/>
    </location>
</feature>
<dbReference type="CDD" id="cd14014">
    <property type="entry name" value="STKc_PknB_like"/>
    <property type="match status" value="1"/>
</dbReference>
<dbReference type="InterPro" id="IPR000719">
    <property type="entry name" value="Prot_kinase_dom"/>
</dbReference>
<dbReference type="EMBL" id="AEQN01000028">
    <property type="protein sequence ID" value="EFV00701.1"/>
    <property type="molecule type" value="Genomic_DNA"/>
</dbReference>
<dbReference type="SMART" id="SM00220">
    <property type="entry name" value="S_TKc"/>
    <property type="match status" value="1"/>
</dbReference>
<dbReference type="PROSITE" id="PS50011">
    <property type="entry name" value="PROTEIN_KINASE_DOM"/>
    <property type="match status" value="1"/>
</dbReference>
<dbReference type="GO" id="GO:0004674">
    <property type="term" value="F:protein serine/threonine kinase activity"/>
    <property type="evidence" value="ECO:0007669"/>
    <property type="project" value="TreeGrafter"/>
</dbReference>
<name>E6MJG5_9FIRM</name>
<keyword evidence="3" id="KW-1185">Reference proteome</keyword>
<dbReference type="STRING" id="887929.HMP0721_2150"/>
<dbReference type="SUPFAM" id="SSF56112">
    <property type="entry name" value="Protein kinase-like (PK-like)"/>
    <property type="match status" value="1"/>
</dbReference>
<evidence type="ECO:0000313" key="2">
    <source>
        <dbReference type="EMBL" id="EFV00701.1"/>
    </source>
</evidence>